<organism evidence="1">
    <name type="scientific">Cacopsylla melanoneura</name>
    <dbReference type="NCBI Taxonomy" id="428564"/>
    <lineage>
        <taxon>Eukaryota</taxon>
        <taxon>Metazoa</taxon>
        <taxon>Ecdysozoa</taxon>
        <taxon>Arthropoda</taxon>
        <taxon>Hexapoda</taxon>
        <taxon>Insecta</taxon>
        <taxon>Pterygota</taxon>
        <taxon>Neoptera</taxon>
        <taxon>Paraneoptera</taxon>
        <taxon>Hemiptera</taxon>
        <taxon>Sternorrhyncha</taxon>
        <taxon>Psylloidea</taxon>
        <taxon>Psyllidae</taxon>
        <taxon>Psyllinae</taxon>
        <taxon>Cacopsylla</taxon>
    </lineage>
</organism>
<proteinExistence type="predicted"/>
<dbReference type="EMBL" id="HBUF01285476">
    <property type="protein sequence ID" value="CAG6688189.1"/>
    <property type="molecule type" value="Transcribed_RNA"/>
</dbReference>
<sequence length="125" mass="14309">MEVCMYKLLKNGQSHHFGIKSWSQHTSSCSRPVYTRKVYNYISTVWRPPSVLLLIIANESNFRLKGEVSKKSFYELVTSQAGEVSSNCNSVESSGSTIFMMTRKTLKFNSINLKSIIIIRTIKNY</sequence>
<name>A0A8D8XAS6_9HEMI</name>
<protein>
    <submittedName>
        <fullName evidence="1">Uncharacterized protein</fullName>
    </submittedName>
</protein>
<accession>A0A8D8XAS6</accession>
<evidence type="ECO:0000313" key="1">
    <source>
        <dbReference type="EMBL" id="CAG6688189.1"/>
    </source>
</evidence>
<reference evidence="1" key="1">
    <citation type="submission" date="2021-05" db="EMBL/GenBank/DDBJ databases">
        <authorList>
            <person name="Alioto T."/>
            <person name="Alioto T."/>
            <person name="Gomez Garrido J."/>
        </authorList>
    </citation>
    <scope>NUCLEOTIDE SEQUENCE</scope>
</reference>
<dbReference type="AlphaFoldDB" id="A0A8D8XAS6"/>